<dbReference type="EMBL" id="SYUV01000088">
    <property type="protein sequence ID" value="TKF26487.1"/>
    <property type="molecule type" value="Genomic_DNA"/>
</dbReference>
<feature type="domain" description="Tyr recombinase" evidence="6">
    <location>
        <begin position="131"/>
        <end position="309"/>
    </location>
</feature>
<feature type="non-terminal residue" evidence="7">
    <location>
        <position position="1"/>
    </location>
</feature>
<dbReference type="InterPro" id="IPR053876">
    <property type="entry name" value="Phage_int_M"/>
</dbReference>
<dbReference type="Pfam" id="PF00589">
    <property type="entry name" value="Phage_integrase"/>
    <property type="match status" value="1"/>
</dbReference>
<dbReference type="InterPro" id="IPR050808">
    <property type="entry name" value="Phage_Integrase"/>
</dbReference>
<evidence type="ECO:0000256" key="3">
    <source>
        <dbReference type="ARBA" id="ARBA00023125"/>
    </source>
</evidence>
<gene>
    <name evidence="7" type="ORF">FCV50_20950</name>
</gene>
<feature type="region of interest" description="Disordered" evidence="5">
    <location>
        <begin position="1"/>
        <end position="22"/>
    </location>
</feature>
<dbReference type="InterPro" id="IPR013762">
    <property type="entry name" value="Integrase-like_cat_sf"/>
</dbReference>
<evidence type="ECO:0000256" key="1">
    <source>
        <dbReference type="ARBA" id="ARBA00008857"/>
    </source>
</evidence>
<evidence type="ECO:0000256" key="4">
    <source>
        <dbReference type="ARBA" id="ARBA00023172"/>
    </source>
</evidence>
<dbReference type="GO" id="GO:0015074">
    <property type="term" value="P:DNA integration"/>
    <property type="evidence" value="ECO:0007669"/>
    <property type="project" value="UniProtKB-KW"/>
</dbReference>
<dbReference type="CDD" id="cd00801">
    <property type="entry name" value="INT_P4_C"/>
    <property type="match status" value="1"/>
</dbReference>
<evidence type="ECO:0000259" key="6">
    <source>
        <dbReference type="PROSITE" id="PS51898"/>
    </source>
</evidence>
<dbReference type="Proteomes" id="UP000307574">
    <property type="component" value="Unassembled WGS sequence"/>
</dbReference>
<dbReference type="InterPro" id="IPR011010">
    <property type="entry name" value="DNA_brk_join_enz"/>
</dbReference>
<dbReference type="Gene3D" id="1.10.443.10">
    <property type="entry name" value="Intergrase catalytic core"/>
    <property type="match status" value="1"/>
</dbReference>
<protein>
    <submittedName>
        <fullName evidence="7">Integrase</fullName>
    </submittedName>
</protein>
<dbReference type="Pfam" id="PF22022">
    <property type="entry name" value="Phage_int_M"/>
    <property type="match status" value="1"/>
</dbReference>
<evidence type="ECO:0000256" key="2">
    <source>
        <dbReference type="ARBA" id="ARBA00022908"/>
    </source>
</evidence>
<dbReference type="GO" id="GO:0006310">
    <property type="term" value="P:DNA recombination"/>
    <property type="evidence" value="ECO:0007669"/>
    <property type="project" value="UniProtKB-KW"/>
</dbReference>
<dbReference type="SUPFAM" id="SSF56349">
    <property type="entry name" value="DNA breaking-rejoining enzymes"/>
    <property type="match status" value="1"/>
</dbReference>
<proteinExistence type="inferred from homology"/>
<comment type="similarity">
    <text evidence="1">Belongs to the 'phage' integrase family.</text>
</comment>
<evidence type="ECO:0000313" key="8">
    <source>
        <dbReference type="Proteomes" id="UP000307574"/>
    </source>
</evidence>
<comment type="caution">
    <text evidence="7">The sequence shown here is derived from an EMBL/GenBank/DDBJ whole genome shotgun (WGS) entry which is preliminary data.</text>
</comment>
<evidence type="ECO:0000256" key="5">
    <source>
        <dbReference type="SAM" id="MobiDB-lite"/>
    </source>
</evidence>
<dbReference type="GO" id="GO:0003677">
    <property type="term" value="F:DNA binding"/>
    <property type="evidence" value="ECO:0007669"/>
    <property type="project" value="UniProtKB-KW"/>
</dbReference>
<dbReference type="RefSeq" id="WP_136981306.1">
    <property type="nucleotide sequence ID" value="NZ_SYUV01000088.1"/>
</dbReference>
<dbReference type="AlphaFoldDB" id="A0A4U1Z2N4"/>
<feature type="compositionally biased region" description="Basic and acidic residues" evidence="5">
    <location>
        <begin position="9"/>
        <end position="22"/>
    </location>
</feature>
<keyword evidence="4" id="KW-0233">DNA recombination</keyword>
<dbReference type="Gene3D" id="1.10.150.130">
    <property type="match status" value="1"/>
</dbReference>
<dbReference type="PANTHER" id="PTHR30629:SF6">
    <property type="entry name" value="PROPHAGE INTEGRASE INTA-RELATED"/>
    <property type="match status" value="1"/>
</dbReference>
<keyword evidence="2" id="KW-0229">DNA integration</keyword>
<reference evidence="7 8" key="1">
    <citation type="submission" date="2019-04" db="EMBL/GenBank/DDBJ databases">
        <title>A reverse ecology approach based on a biological definition of microbial populations.</title>
        <authorList>
            <person name="Arevalo P."/>
            <person name="Vaninsberghe D."/>
            <person name="Elsherbini J."/>
            <person name="Gore J."/>
            <person name="Polz M."/>
        </authorList>
    </citation>
    <scope>NUCLEOTIDE SEQUENCE [LARGE SCALE GENOMIC DNA]</scope>
    <source>
        <strain evidence="7 8">10N.261.46.F4</strain>
    </source>
</reference>
<dbReference type="InterPro" id="IPR002104">
    <property type="entry name" value="Integrase_catalytic"/>
</dbReference>
<dbReference type="InterPro" id="IPR010998">
    <property type="entry name" value="Integrase_recombinase_N"/>
</dbReference>
<name>A0A4U1Z2N4_9VIBR</name>
<accession>A0A4U1Z2N4</accession>
<organism evidence="7 8">
    <name type="scientific">Vibrio kanaloae</name>
    <dbReference type="NCBI Taxonomy" id="170673"/>
    <lineage>
        <taxon>Bacteria</taxon>
        <taxon>Pseudomonadati</taxon>
        <taxon>Pseudomonadota</taxon>
        <taxon>Gammaproteobacteria</taxon>
        <taxon>Vibrionales</taxon>
        <taxon>Vibrionaceae</taxon>
        <taxon>Vibrio</taxon>
    </lineage>
</organism>
<keyword evidence="3" id="KW-0238">DNA-binding</keyword>
<dbReference type="PROSITE" id="PS51898">
    <property type="entry name" value="TYR_RECOMBINASE"/>
    <property type="match status" value="1"/>
</dbReference>
<dbReference type="PANTHER" id="PTHR30629">
    <property type="entry name" value="PROPHAGE INTEGRASE"/>
    <property type="match status" value="1"/>
</dbReference>
<sequence>FNGIGINIDPKHHEKEEKEKHEAIHKHTLLNVSLEWMELKKSKVTENYAKDIWRSFELHVFPTLSSQPISMITAQSVIETLKVVETKGSLETVKRLTQRLNEVMVYAMNCGLLQSNPISNILAAFKKPTKKNMKKLESNELPALMNALANASIKRSTRCLIEFQLHTMTRPNEAAGAKWAEFDLLERVWLIPKERMKKRKEHRIPLTEEVINLLKTMRAMNGNSEYVFPSIKDPKKPMHSQTANMALKRMGFKDRLVSHGMRAMASTILNENGHDFVLVEAALAHAIGDSTQRSYNRTDYLERRRDLMDWWSKHIVNASQSRVSLAVVA</sequence>
<evidence type="ECO:0000313" key="7">
    <source>
        <dbReference type="EMBL" id="TKF26487.1"/>
    </source>
</evidence>